<evidence type="ECO:0000313" key="3">
    <source>
        <dbReference type="Proteomes" id="UP000230069"/>
    </source>
</evidence>
<name>A0A2G5DQW6_AQUCA</name>
<feature type="signal peptide" evidence="1">
    <location>
        <begin position="1"/>
        <end position="19"/>
    </location>
</feature>
<keyword evidence="1" id="KW-0732">Signal</keyword>
<proteinExistence type="predicted"/>
<dbReference type="AlphaFoldDB" id="A0A2G5DQW6"/>
<protein>
    <submittedName>
        <fullName evidence="2">Uncharacterized protein</fullName>
    </submittedName>
</protein>
<dbReference type="InParanoid" id="A0A2G5DQW6"/>
<evidence type="ECO:0000313" key="2">
    <source>
        <dbReference type="EMBL" id="PIA45914.1"/>
    </source>
</evidence>
<organism evidence="2 3">
    <name type="scientific">Aquilegia coerulea</name>
    <name type="common">Rocky mountain columbine</name>
    <dbReference type="NCBI Taxonomy" id="218851"/>
    <lineage>
        <taxon>Eukaryota</taxon>
        <taxon>Viridiplantae</taxon>
        <taxon>Streptophyta</taxon>
        <taxon>Embryophyta</taxon>
        <taxon>Tracheophyta</taxon>
        <taxon>Spermatophyta</taxon>
        <taxon>Magnoliopsida</taxon>
        <taxon>Ranunculales</taxon>
        <taxon>Ranunculaceae</taxon>
        <taxon>Thalictroideae</taxon>
        <taxon>Aquilegia</taxon>
    </lineage>
</organism>
<reference evidence="2 3" key="1">
    <citation type="submission" date="2017-09" db="EMBL/GenBank/DDBJ databases">
        <title>WGS assembly of Aquilegia coerulea Goldsmith.</title>
        <authorList>
            <person name="Hodges S."/>
            <person name="Kramer E."/>
            <person name="Nordborg M."/>
            <person name="Tomkins J."/>
            <person name="Borevitz J."/>
            <person name="Derieg N."/>
            <person name="Yan J."/>
            <person name="Mihaltcheva S."/>
            <person name="Hayes R.D."/>
            <person name="Rokhsar D."/>
        </authorList>
    </citation>
    <scope>NUCLEOTIDE SEQUENCE [LARGE SCALE GENOMIC DNA]</scope>
    <source>
        <strain evidence="3">cv. Goldsmith</strain>
    </source>
</reference>
<feature type="chain" id="PRO_5013579393" evidence="1">
    <location>
        <begin position="20"/>
        <end position="123"/>
    </location>
</feature>
<dbReference type="Proteomes" id="UP000230069">
    <property type="component" value="Unassembled WGS sequence"/>
</dbReference>
<dbReference type="EMBL" id="KZ305033">
    <property type="protein sequence ID" value="PIA45914.1"/>
    <property type="molecule type" value="Genomic_DNA"/>
</dbReference>
<evidence type="ECO:0000256" key="1">
    <source>
        <dbReference type="SAM" id="SignalP"/>
    </source>
</evidence>
<sequence>MNFLSSFSFILLLTYQVLPSSVHGHALVPTVKDMSGLEQQNAWHSVGVVPEKDKTDMFHARKFAVHMKRVGSRSGGFGVIGSSTPRVSSGKSTAFRTPISSLSLYLSLGAIIDHSTQFTLISF</sequence>
<gene>
    <name evidence="2" type="ORF">AQUCO_01600277v1</name>
</gene>
<dbReference type="OrthoDB" id="10537298at2759"/>
<keyword evidence="3" id="KW-1185">Reference proteome</keyword>
<accession>A0A2G5DQW6</accession>